<accession>A0A0N7KMP5</accession>
<organism evidence="2 3">
    <name type="scientific">Oryza sativa subsp. japonica</name>
    <name type="common">Rice</name>
    <dbReference type="NCBI Taxonomy" id="39947"/>
    <lineage>
        <taxon>Eukaryota</taxon>
        <taxon>Viridiplantae</taxon>
        <taxon>Streptophyta</taxon>
        <taxon>Embryophyta</taxon>
        <taxon>Tracheophyta</taxon>
        <taxon>Spermatophyta</taxon>
        <taxon>Magnoliopsida</taxon>
        <taxon>Liliopsida</taxon>
        <taxon>Poales</taxon>
        <taxon>Poaceae</taxon>
        <taxon>BOP clade</taxon>
        <taxon>Oryzoideae</taxon>
        <taxon>Oryzeae</taxon>
        <taxon>Oryzinae</taxon>
        <taxon>Oryza</taxon>
        <taxon>Oryza sativa</taxon>
    </lineage>
</organism>
<proteinExistence type="predicted"/>
<reference evidence="3" key="1">
    <citation type="journal article" date="2005" name="Nature">
        <title>The map-based sequence of the rice genome.</title>
        <authorList>
            <consortium name="International rice genome sequencing project (IRGSP)"/>
            <person name="Matsumoto T."/>
            <person name="Wu J."/>
            <person name="Kanamori H."/>
            <person name="Katayose Y."/>
            <person name="Fujisawa M."/>
            <person name="Namiki N."/>
            <person name="Mizuno H."/>
            <person name="Yamamoto K."/>
            <person name="Antonio B.A."/>
            <person name="Baba T."/>
            <person name="Sakata K."/>
            <person name="Nagamura Y."/>
            <person name="Aoki H."/>
            <person name="Arikawa K."/>
            <person name="Arita K."/>
            <person name="Bito T."/>
            <person name="Chiden Y."/>
            <person name="Fujitsuka N."/>
            <person name="Fukunaka R."/>
            <person name="Hamada M."/>
            <person name="Harada C."/>
            <person name="Hayashi A."/>
            <person name="Hijishita S."/>
            <person name="Honda M."/>
            <person name="Hosokawa S."/>
            <person name="Ichikawa Y."/>
            <person name="Idonuma A."/>
            <person name="Iijima M."/>
            <person name="Ikeda M."/>
            <person name="Ikeno M."/>
            <person name="Ito K."/>
            <person name="Ito S."/>
            <person name="Ito T."/>
            <person name="Ito Y."/>
            <person name="Ito Y."/>
            <person name="Iwabuchi A."/>
            <person name="Kamiya K."/>
            <person name="Karasawa W."/>
            <person name="Kurita K."/>
            <person name="Katagiri S."/>
            <person name="Kikuta A."/>
            <person name="Kobayashi H."/>
            <person name="Kobayashi N."/>
            <person name="Machita K."/>
            <person name="Maehara T."/>
            <person name="Masukawa M."/>
            <person name="Mizubayashi T."/>
            <person name="Mukai Y."/>
            <person name="Nagasaki H."/>
            <person name="Nagata Y."/>
            <person name="Naito S."/>
            <person name="Nakashima M."/>
            <person name="Nakama Y."/>
            <person name="Nakamichi Y."/>
            <person name="Nakamura M."/>
            <person name="Meguro A."/>
            <person name="Negishi M."/>
            <person name="Ohta I."/>
            <person name="Ohta T."/>
            <person name="Okamoto M."/>
            <person name="Ono N."/>
            <person name="Saji S."/>
            <person name="Sakaguchi M."/>
            <person name="Sakai K."/>
            <person name="Shibata M."/>
            <person name="Shimokawa T."/>
            <person name="Song J."/>
            <person name="Takazaki Y."/>
            <person name="Terasawa K."/>
            <person name="Tsugane M."/>
            <person name="Tsuji K."/>
            <person name="Ueda S."/>
            <person name="Waki K."/>
            <person name="Yamagata H."/>
            <person name="Yamamoto M."/>
            <person name="Yamamoto S."/>
            <person name="Yamane H."/>
            <person name="Yoshiki S."/>
            <person name="Yoshihara R."/>
            <person name="Yukawa K."/>
            <person name="Zhong H."/>
            <person name="Yano M."/>
            <person name="Yuan Q."/>
            <person name="Ouyang S."/>
            <person name="Liu J."/>
            <person name="Jones K.M."/>
            <person name="Gansberger K."/>
            <person name="Moffat K."/>
            <person name="Hill J."/>
            <person name="Bera J."/>
            <person name="Fadrosh D."/>
            <person name="Jin S."/>
            <person name="Johri S."/>
            <person name="Kim M."/>
            <person name="Overton L."/>
            <person name="Reardon M."/>
            <person name="Tsitrin T."/>
            <person name="Vuong H."/>
            <person name="Weaver B."/>
            <person name="Ciecko A."/>
            <person name="Tallon L."/>
            <person name="Jackson J."/>
            <person name="Pai G."/>
            <person name="Aken S.V."/>
            <person name="Utterback T."/>
            <person name="Reidmuller S."/>
            <person name="Feldblyum T."/>
            <person name="Hsiao J."/>
            <person name="Zismann V."/>
            <person name="Iobst S."/>
            <person name="de Vazeille A.R."/>
            <person name="Buell C.R."/>
            <person name="Ying K."/>
            <person name="Li Y."/>
            <person name="Lu T."/>
            <person name="Huang Y."/>
            <person name="Zhao Q."/>
            <person name="Feng Q."/>
            <person name="Zhang L."/>
            <person name="Zhu J."/>
            <person name="Weng Q."/>
            <person name="Mu J."/>
            <person name="Lu Y."/>
            <person name="Fan D."/>
            <person name="Liu Y."/>
            <person name="Guan J."/>
            <person name="Zhang Y."/>
            <person name="Yu S."/>
            <person name="Liu X."/>
            <person name="Zhang Y."/>
            <person name="Hong G."/>
            <person name="Han B."/>
            <person name="Choisne N."/>
            <person name="Demange N."/>
            <person name="Orjeda G."/>
            <person name="Samain S."/>
            <person name="Cattolico L."/>
            <person name="Pelletier E."/>
            <person name="Couloux A."/>
            <person name="Segurens B."/>
            <person name="Wincker P."/>
            <person name="D'Hont A."/>
            <person name="Scarpelli C."/>
            <person name="Weissenbach J."/>
            <person name="Salanoubat M."/>
            <person name="Quetier F."/>
            <person name="Yu Y."/>
            <person name="Kim H.R."/>
            <person name="Rambo T."/>
            <person name="Currie J."/>
            <person name="Collura K."/>
            <person name="Luo M."/>
            <person name="Yang T."/>
            <person name="Ammiraju J.S.S."/>
            <person name="Engler F."/>
            <person name="Soderlund C."/>
            <person name="Wing R.A."/>
            <person name="Palmer L.E."/>
            <person name="de la Bastide M."/>
            <person name="Spiegel L."/>
            <person name="Nascimento L."/>
            <person name="Zutavern T."/>
            <person name="O'Shaughnessy A."/>
            <person name="Dike S."/>
            <person name="Dedhia N."/>
            <person name="Preston R."/>
            <person name="Balija V."/>
            <person name="McCombie W.R."/>
            <person name="Chow T."/>
            <person name="Chen H."/>
            <person name="Chung M."/>
            <person name="Chen C."/>
            <person name="Shaw J."/>
            <person name="Wu H."/>
            <person name="Hsiao K."/>
            <person name="Chao Y."/>
            <person name="Chu M."/>
            <person name="Cheng C."/>
            <person name="Hour A."/>
            <person name="Lee P."/>
            <person name="Lin S."/>
            <person name="Lin Y."/>
            <person name="Liou J."/>
            <person name="Liu S."/>
            <person name="Hsing Y."/>
            <person name="Raghuvanshi S."/>
            <person name="Mohanty A."/>
            <person name="Bharti A.K."/>
            <person name="Gaur A."/>
            <person name="Gupta V."/>
            <person name="Kumar D."/>
            <person name="Ravi V."/>
            <person name="Vij S."/>
            <person name="Kapur A."/>
            <person name="Khurana P."/>
            <person name="Khurana P."/>
            <person name="Khurana J.P."/>
            <person name="Tyagi A.K."/>
            <person name="Gaikwad K."/>
            <person name="Singh A."/>
            <person name="Dalal V."/>
            <person name="Srivastava S."/>
            <person name="Dixit A."/>
            <person name="Pal A.K."/>
            <person name="Ghazi I.A."/>
            <person name="Yadav M."/>
            <person name="Pandit A."/>
            <person name="Bhargava A."/>
            <person name="Sureshbabu K."/>
            <person name="Batra K."/>
            <person name="Sharma T.R."/>
            <person name="Mohapatra T."/>
            <person name="Singh N.K."/>
            <person name="Messing J."/>
            <person name="Nelson A.B."/>
            <person name="Fuks G."/>
            <person name="Kavchok S."/>
            <person name="Keizer G."/>
            <person name="Linton E."/>
            <person name="Llaca V."/>
            <person name="Song R."/>
            <person name="Tanyolac B."/>
            <person name="Young S."/>
            <person name="Ho-Il K."/>
            <person name="Hahn J.H."/>
            <person name="Sangsakoo G."/>
            <person name="Vanavichit A."/>
            <person name="de Mattos Luiz.A.T."/>
            <person name="Zimmer P.D."/>
            <person name="Malone G."/>
            <person name="Dellagostin O."/>
            <person name="de Oliveira A.C."/>
            <person name="Bevan M."/>
            <person name="Bancroft I."/>
            <person name="Minx P."/>
            <person name="Cordum H."/>
            <person name="Wilson R."/>
            <person name="Cheng Z."/>
            <person name="Jin W."/>
            <person name="Jiang J."/>
            <person name="Leong S.A."/>
            <person name="Iwama H."/>
            <person name="Gojobori T."/>
            <person name="Itoh T."/>
            <person name="Niimura Y."/>
            <person name="Fujii Y."/>
            <person name="Habara T."/>
            <person name="Sakai H."/>
            <person name="Sato Y."/>
            <person name="Wilson G."/>
            <person name="Kumar K."/>
            <person name="McCouch S."/>
            <person name="Juretic N."/>
            <person name="Hoen D."/>
            <person name="Wright S."/>
            <person name="Bruskiewich R."/>
            <person name="Bureau T."/>
            <person name="Miyao A."/>
            <person name="Hirochika H."/>
            <person name="Nishikawa T."/>
            <person name="Kadowaki K."/>
            <person name="Sugiura M."/>
            <person name="Burr B."/>
            <person name="Sasaki T."/>
        </authorList>
    </citation>
    <scope>NUCLEOTIDE SEQUENCE [LARGE SCALE GENOMIC DNA]</scope>
    <source>
        <strain evidence="3">cv. Nipponbare</strain>
    </source>
</reference>
<feature type="compositionally biased region" description="Basic residues" evidence="1">
    <location>
        <begin position="337"/>
        <end position="347"/>
    </location>
</feature>
<dbReference type="Gramene" id="Os06t0705250-00">
    <property type="protein sequence ID" value="Os06t0705250-00"/>
    <property type="gene ID" value="Os06g0705250"/>
</dbReference>
<feature type="region of interest" description="Disordered" evidence="1">
    <location>
        <begin position="331"/>
        <end position="355"/>
    </location>
</feature>
<dbReference type="AlphaFoldDB" id="A0A0N7KMP5"/>
<sequence length="355" mass="38497">MAITAMTTPPLTPVYNTGREDRFWSDSQINTPFLLLLYSPSGHEQLYPPGKFVQIIPSGHPSLSIKKQEVRTYASVGEVGVTGVPLRAVAHVAWGTVDADAVIAEARVGVARLSLLARLAAHHEAEHHGNRAVAALPVEPVRRRVRRLEAEAGRLHQRGVEAAVHRRAAGHPFHGEQVGVEPLGDGRLAAPDVGAGAGPDARVAEACRDAADHHPVVGSGRRALQEDDPAAADGEEPVVLVGEAVRQRRRVEPLPRGVDQLARARVQALRRDGVRRPDLAVEQVDAEHPHRLLLLHGAEAELRGVADAVEAEAVGQRAVWPDAERVLDGDAAACPRAPRRRQRRRCRREQQSKHS</sequence>
<feature type="non-terminal residue" evidence="2">
    <location>
        <position position="355"/>
    </location>
</feature>
<name>A0A0N7KMP5_ORYSJ</name>
<evidence type="ECO:0000313" key="3">
    <source>
        <dbReference type="Proteomes" id="UP000059680"/>
    </source>
</evidence>
<reference evidence="2 3" key="3">
    <citation type="journal article" date="2013" name="Rice">
        <title>Improvement of the Oryza sativa Nipponbare reference genome using next generation sequence and optical map data.</title>
        <authorList>
            <person name="Kawahara Y."/>
            <person name="de la Bastide M."/>
            <person name="Hamilton J.P."/>
            <person name="Kanamori H."/>
            <person name="McCombie W.R."/>
            <person name="Ouyang S."/>
            <person name="Schwartz D.C."/>
            <person name="Tanaka T."/>
            <person name="Wu J."/>
            <person name="Zhou S."/>
            <person name="Childs K.L."/>
            <person name="Davidson R.M."/>
            <person name="Lin H."/>
            <person name="Quesada-Ocampo L."/>
            <person name="Vaillancourt B."/>
            <person name="Sakai H."/>
            <person name="Lee S.S."/>
            <person name="Kim J."/>
            <person name="Numa H."/>
            <person name="Itoh T."/>
            <person name="Buell C.R."/>
            <person name="Matsumoto T."/>
        </authorList>
    </citation>
    <scope>NUCLEOTIDE SEQUENCE [LARGE SCALE GENOMIC DNA]</scope>
    <source>
        <strain evidence="3">cv. Nipponbare</strain>
    </source>
</reference>
<evidence type="ECO:0000313" key="2">
    <source>
        <dbReference type="EMBL" id="BAS99393.1"/>
    </source>
</evidence>
<dbReference type="PaxDb" id="39947-A0A0N7KMP5"/>
<gene>
    <name evidence="2" type="ordered locus">Os06g0705250</name>
    <name evidence="2" type="ORF">OSNPB_060705250</name>
</gene>
<reference evidence="2 3" key="2">
    <citation type="journal article" date="2013" name="Plant Cell Physiol.">
        <title>Rice Annotation Project Database (RAP-DB): an integrative and interactive database for rice genomics.</title>
        <authorList>
            <person name="Sakai H."/>
            <person name="Lee S.S."/>
            <person name="Tanaka T."/>
            <person name="Numa H."/>
            <person name="Kim J."/>
            <person name="Kawahara Y."/>
            <person name="Wakimoto H."/>
            <person name="Yang C.C."/>
            <person name="Iwamoto M."/>
            <person name="Abe T."/>
            <person name="Yamada Y."/>
            <person name="Muto A."/>
            <person name="Inokuchi H."/>
            <person name="Ikemura T."/>
            <person name="Matsumoto T."/>
            <person name="Sasaki T."/>
            <person name="Itoh T."/>
        </authorList>
    </citation>
    <scope>NUCLEOTIDE SEQUENCE [LARGE SCALE GENOMIC DNA]</scope>
    <source>
        <strain evidence="3">cv. Nipponbare</strain>
    </source>
</reference>
<dbReference type="InParanoid" id="A0A0N7KMP5"/>
<keyword evidence="3" id="KW-1185">Reference proteome</keyword>
<dbReference type="EMBL" id="AP014962">
    <property type="protein sequence ID" value="BAS99393.1"/>
    <property type="molecule type" value="Genomic_DNA"/>
</dbReference>
<protein>
    <submittedName>
        <fullName evidence="2">Os06g0705250 protein</fullName>
    </submittedName>
</protein>
<evidence type="ECO:0000256" key="1">
    <source>
        <dbReference type="SAM" id="MobiDB-lite"/>
    </source>
</evidence>
<dbReference type="Proteomes" id="UP000059680">
    <property type="component" value="Chromosome 6"/>
</dbReference>